<keyword evidence="1" id="KW-0479">Metal-binding</keyword>
<proteinExistence type="predicted"/>
<dbReference type="PANTHER" id="PTHR28657">
    <property type="entry name" value="INDOLEAMINE 2,3-DIOXYGENASE"/>
    <property type="match status" value="1"/>
</dbReference>
<dbReference type="InterPro" id="IPR037217">
    <property type="entry name" value="Trp/Indoleamine_2_3_dOase-like"/>
</dbReference>
<protein>
    <recommendedName>
        <fullName evidence="4">Indoleamine 2,3-dioxygenase</fullName>
    </recommendedName>
</protein>
<keyword evidence="2" id="KW-0408">Iron</keyword>
<dbReference type="PANTHER" id="PTHR28657:SF5">
    <property type="entry name" value="INDOLEAMINE 2,3-DIOXYGENASE"/>
    <property type="match status" value="1"/>
</dbReference>
<accession>A0A383E5L1</accession>
<feature type="non-terminal residue" evidence="3">
    <location>
        <position position="1"/>
    </location>
</feature>
<name>A0A383E5L1_9ZZZZ</name>
<dbReference type="GO" id="GO:0046872">
    <property type="term" value="F:metal ion binding"/>
    <property type="evidence" value="ECO:0007669"/>
    <property type="project" value="UniProtKB-KW"/>
</dbReference>
<dbReference type="Gene3D" id="1.20.58.480">
    <property type="match status" value="1"/>
</dbReference>
<organism evidence="3">
    <name type="scientific">marine metagenome</name>
    <dbReference type="NCBI Taxonomy" id="408172"/>
    <lineage>
        <taxon>unclassified sequences</taxon>
        <taxon>metagenomes</taxon>
        <taxon>ecological metagenomes</taxon>
    </lineage>
</organism>
<dbReference type="GO" id="GO:0019441">
    <property type="term" value="P:L-tryptophan catabolic process to kynurenine"/>
    <property type="evidence" value="ECO:0007669"/>
    <property type="project" value="InterPro"/>
</dbReference>
<dbReference type="GO" id="GO:0020037">
    <property type="term" value="F:heme binding"/>
    <property type="evidence" value="ECO:0007669"/>
    <property type="project" value="InterPro"/>
</dbReference>
<gene>
    <name evidence="3" type="ORF">METZ01_LOCUS504212</name>
</gene>
<evidence type="ECO:0000313" key="3">
    <source>
        <dbReference type="EMBL" id="SVE51358.1"/>
    </source>
</evidence>
<evidence type="ECO:0000256" key="1">
    <source>
        <dbReference type="ARBA" id="ARBA00022723"/>
    </source>
</evidence>
<dbReference type="SUPFAM" id="SSF140959">
    <property type="entry name" value="Indolic compounds 2,3-dioxygenase-like"/>
    <property type="match status" value="1"/>
</dbReference>
<sequence>ERCEPKTYYHRVRPYMFGWKDNPDLPDGMIYEGVDAYGGRPVEFRGETGAQSSVIYAFDAILGIEHEHDSMRAYLNEMRGYMPVQDRAFIEAIEQGASIRACIQKQCHSALREAYNACIHALHRFRKLHIEYAALYIIKPAEGAKKGAVGTGGTPFTVYLKKHIDETLKHLLT</sequence>
<dbReference type="InterPro" id="IPR000898">
    <property type="entry name" value="Indolamine_dOase"/>
</dbReference>
<reference evidence="3" key="1">
    <citation type="submission" date="2018-05" db="EMBL/GenBank/DDBJ databases">
        <authorList>
            <person name="Lanie J.A."/>
            <person name="Ng W.-L."/>
            <person name="Kazmierczak K.M."/>
            <person name="Andrzejewski T.M."/>
            <person name="Davidsen T.M."/>
            <person name="Wayne K.J."/>
            <person name="Tettelin H."/>
            <person name="Glass J.I."/>
            <person name="Rusch D."/>
            <person name="Podicherti R."/>
            <person name="Tsui H.-C.T."/>
            <person name="Winkler M.E."/>
        </authorList>
    </citation>
    <scope>NUCLEOTIDE SEQUENCE</scope>
</reference>
<evidence type="ECO:0008006" key="4">
    <source>
        <dbReference type="Google" id="ProtNLM"/>
    </source>
</evidence>
<dbReference type="GO" id="GO:0016491">
    <property type="term" value="F:oxidoreductase activity"/>
    <property type="evidence" value="ECO:0007669"/>
    <property type="project" value="UniProtKB-ARBA"/>
</dbReference>
<dbReference type="Pfam" id="PF01231">
    <property type="entry name" value="IDO"/>
    <property type="match status" value="1"/>
</dbReference>
<dbReference type="EMBL" id="UINC01222534">
    <property type="protein sequence ID" value="SVE51358.1"/>
    <property type="molecule type" value="Genomic_DNA"/>
</dbReference>
<evidence type="ECO:0000256" key="2">
    <source>
        <dbReference type="ARBA" id="ARBA00023004"/>
    </source>
</evidence>
<dbReference type="AlphaFoldDB" id="A0A383E5L1"/>